<dbReference type="SUPFAM" id="SSF55658">
    <property type="entry name" value="L9 N-domain-like"/>
    <property type="match status" value="1"/>
</dbReference>
<dbReference type="InterPro" id="IPR036935">
    <property type="entry name" value="Ribosomal_bL9_N_sf"/>
</dbReference>
<keyword evidence="6" id="KW-0175">Coiled coil</keyword>
<organism evidence="8 9">
    <name type="scientific">Vitis vinifera</name>
    <name type="common">Grape</name>
    <dbReference type="NCBI Taxonomy" id="29760"/>
    <lineage>
        <taxon>Eukaryota</taxon>
        <taxon>Viridiplantae</taxon>
        <taxon>Streptophyta</taxon>
        <taxon>Embryophyta</taxon>
        <taxon>Tracheophyta</taxon>
        <taxon>Spermatophyta</taxon>
        <taxon>Magnoliopsida</taxon>
        <taxon>eudicotyledons</taxon>
        <taxon>Gunneridae</taxon>
        <taxon>Pentapetalae</taxon>
        <taxon>rosids</taxon>
        <taxon>Vitales</taxon>
        <taxon>Vitaceae</taxon>
        <taxon>Viteae</taxon>
        <taxon>Vitis</taxon>
    </lineage>
</organism>
<dbReference type="Pfam" id="PF01281">
    <property type="entry name" value="Ribosomal_L9_N"/>
    <property type="match status" value="1"/>
</dbReference>
<comment type="caution">
    <text evidence="8">The sequence shown here is derived from an EMBL/GenBank/DDBJ whole genome shotgun (WGS) entry which is preliminary data.</text>
</comment>
<reference evidence="8 9" key="1">
    <citation type="journal article" date="2018" name="PLoS Genet.">
        <title>Population sequencing reveals clonal diversity and ancestral inbreeding in the grapevine cultivar Chardonnay.</title>
        <authorList>
            <person name="Roach M.J."/>
            <person name="Johnson D.L."/>
            <person name="Bohlmann J."/>
            <person name="van Vuuren H.J."/>
            <person name="Jones S.J."/>
            <person name="Pretorius I.S."/>
            <person name="Schmidt S.A."/>
            <person name="Borneman A.R."/>
        </authorList>
    </citation>
    <scope>NUCLEOTIDE SEQUENCE [LARGE SCALE GENOMIC DNA]</scope>
    <source>
        <strain evidence="9">cv. Chardonnay</strain>
        <tissue evidence="8">Leaf</tissue>
    </source>
</reference>
<dbReference type="GO" id="GO:0003735">
    <property type="term" value="F:structural constituent of ribosome"/>
    <property type="evidence" value="ECO:0007669"/>
    <property type="project" value="InterPro"/>
</dbReference>
<dbReference type="Gene3D" id="3.40.5.10">
    <property type="entry name" value="Ribosomal protein L9, N-terminal domain"/>
    <property type="match status" value="1"/>
</dbReference>
<gene>
    <name evidence="8" type="ORF">CK203_077260</name>
</gene>
<evidence type="ECO:0000256" key="4">
    <source>
        <dbReference type="ARBA" id="ARBA00031047"/>
    </source>
</evidence>
<evidence type="ECO:0000256" key="2">
    <source>
        <dbReference type="ARBA" id="ARBA00022980"/>
    </source>
</evidence>
<feature type="coiled-coil region" evidence="6">
    <location>
        <begin position="106"/>
        <end position="133"/>
    </location>
</feature>
<dbReference type="GO" id="GO:1990904">
    <property type="term" value="C:ribonucleoprotein complex"/>
    <property type="evidence" value="ECO:0007669"/>
    <property type="project" value="UniProtKB-KW"/>
</dbReference>
<dbReference type="GO" id="GO:0005840">
    <property type="term" value="C:ribosome"/>
    <property type="evidence" value="ECO:0007669"/>
    <property type="project" value="UniProtKB-KW"/>
</dbReference>
<dbReference type="InterPro" id="IPR000244">
    <property type="entry name" value="Ribosomal_bL9"/>
</dbReference>
<dbReference type="AlphaFoldDB" id="A0A438BUC8"/>
<dbReference type="FunFam" id="3.40.5.10:FF:000007">
    <property type="entry name" value="50S ribosomal protein L9"/>
    <property type="match status" value="1"/>
</dbReference>
<keyword evidence="2" id="KW-0689">Ribosomal protein</keyword>
<evidence type="ECO:0000313" key="8">
    <source>
        <dbReference type="EMBL" id="RVW14487.1"/>
    </source>
</evidence>
<dbReference type="InterPro" id="IPR020070">
    <property type="entry name" value="Ribosomal_bL9_N"/>
</dbReference>
<accession>A0A438BUC8</accession>
<evidence type="ECO:0000256" key="6">
    <source>
        <dbReference type="SAM" id="Coils"/>
    </source>
</evidence>
<evidence type="ECO:0000259" key="7">
    <source>
        <dbReference type="Pfam" id="PF01281"/>
    </source>
</evidence>
<dbReference type="EMBL" id="QGNW01002617">
    <property type="protein sequence ID" value="RVW14487.1"/>
    <property type="molecule type" value="Genomic_DNA"/>
</dbReference>
<dbReference type="GO" id="GO:0006412">
    <property type="term" value="P:translation"/>
    <property type="evidence" value="ECO:0007669"/>
    <property type="project" value="InterPro"/>
</dbReference>
<name>A0A438BUC8_VITVI</name>
<evidence type="ECO:0000313" key="9">
    <source>
        <dbReference type="Proteomes" id="UP000288805"/>
    </source>
</evidence>
<dbReference type="Proteomes" id="UP000288805">
    <property type="component" value="Unassembled WGS sequence"/>
</dbReference>
<sequence>MAYMQYGRNILRHIVKDVGSQCSDRVVNPLLYVCQGVRYRKLEVILTTNIDKLGKAGETVKVAPGYFRNHLMPKLLAVPNIEKFAYLISEQRKVIVSEYLYQPEEVEEVKEVVETEEDKMKEYHTAAKRLETTRVAFRRFIKFEKGQPVRKGEPLELRSPITKDDLVAEVARQLSVQVEPESLHLPSPLTHVGELRCRSDYQSPSLCRRERSAGLSKLKSAANEEQ</sequence>
<proteinExistence type="inferred from homology"/>
<dbReference type="InterPro" id="IPR009027">
    <property type="entry name" value="Ribosomal_bL9/RNase_H1_N"/>
</dbReference>
<evidence type="ECO:0000256" key="1">
    <source>
        <dbReference type="ARBA" id="ARBA00010605"/>
    </source>
</evidence>
<evidence type="ECO:0000256" key="5">
    <source>
        <dbReference type="ARBA" id="ARBA00035193"/>
    </source>
</evidence>
<protein>
    <recommendedName>
        <fullName evidence="5">Large ribosomal subunit protein bL9c</fullName>
    </recommendedName>
    <alternativeName>
        <fullName evidence="4">CL9</fullName>
    </alternativeName>
</protein>
<feature type="domain" description="Ribosomal protein L9" evidence="7">
    <location>
        <begin position="43"/>
        <end position="79"/>
    </location>
</feature>
<evidence type="ECO:0000256" key="3">
    <source>
        <dbReference type="ARBA" id="ARBA00023274"/>
    </source>
</evidence>
<comment type="similarity">
    <text evidence="1">Belongs to the bacterial ribosomal protein bL9 family.</text>
</comment>
<keyword evidence="3" id="KW-0687">Ribonucleoprotein</keyword>
<dbReference type="PANTHER" id="PTHR21368">
    <property type="entry name" value="50S RIBOSOMAL PROTEIN L9"/>
    <property type="match status" value="1"/>
</dbReference>